<protein>
    <recommendedName>
        <fullName evidence="1">F-box domain-containing protein</fullName>
    </recommendedName>
</protein>
<dbReference type="OrthoDB" id="3051796at2759"/>
<evidence type="ECO:0000313" key="3">
    <source>
        <dbReference type="Proteomes" id="UP000054097"/>
    </source>
</evidence>
<dbReference type="PROSITE" id="PS50181">
    <property type="entry name" value="FBOX"/>
    <property type="match status" value="1"/>
</dbReference>
<proteinExistence type="predicted"/>
<keyword evidence="3" id="KW-1185">Reference proteome</keyword>
<dbReference type="InterPro" id="IPR001810">
    <property type="entry name" value="F-box_dom"/>
</dbReference>
<feature type="domain" description="F-box" evidence="1">
    <location>
        <begin position="58"/>
        <end position="108"/>
    </location>
</feature>
<reference evidence="2 3" key="1">
    <citation type="submission" date="2014-04" db="EMBL/GenBank/DDBJ databases">
        <authorList>
            <consortium name="DOE Joint Genome Institute"/>
            <person name="Kuo A."/>
            <person name="Zuccaro A."/>
            <person name="Kohler A."/>
            <person name="Nagy L.G."/>
            <person name="Floudas D."/>
            <person name="Copeland A."/>
            <person name="Barry K.W."/>
            <person name="Cichocki N."/>
            <person name="Veneault-Fourrey C."/>
            <person name="LaButti K."/>
            <person name="Lindquist E.A."/>
            <person name="Lipzen A."/>
            <person name="Lundell T."/>
            <person name="Morin E."/>
            <person name="Murat C."/>
            <person name="Sun H."/>
            <person name="Tunlid A."/>
            <person name="Henrissat B."/>
            <person name="Grigoriev I.V."/>
            <person name="Hibbett D.S."/>
            <person name="Martin F."/>
            <person name="Nordberg H.P."/>
            <person name="Cantor M.N."/>
            <person name="Hua S.X."/>
        </authorList>
    </citation>
    <scope>NUCLEOTIDE SEQUENCE [LARGE SCALE GENOMIC DNA]</scope>
    <source>
        <strain evidence="2 3">MAFF 305830</strain>
    </source>
</reference>
<sequence>MWSPADPQALPSQEERKHAIKAITEIESQLKAAQEAGPEAQLIVDNLKEELFSRMAWIAPIRKLPSEILSEIFILAAEVESFAPVRISEVSRRCREVILGTPQAWSMIFTTNRCKNVQTYVTTFLERSKPYPLHLYFPKSYPKHHHDLPAKLKEVIIPSLYRIQCLSVAPEQLVDFNVPAFPFLARLTLAAGSSALPVTFLSSDRFPRLHYLNSEHCWLTRNDGDAETVPPPLRHLWVNSKEATVWVPFVQSCSGTLESLNVYIEFEFPTFADPVSVYLPRLRYLGVLDDNLVFNRANWPIQAVTPALLTYKEFMTLLGSGLPRFNRQPKGQKGTMLKLPVERAATIYGPETRS</sequence>
<evidence type="ECO:0000259" key="1">
    <source>
        <dbReference type="PROSITE" id="PS50181"/>
    </source>
</evidence>
<gene>
    <name evidence="2" type="ORF">M408DRAFT_25232</name>
</gene>
<dbReference type="HOGENOM" id="CLU_039336_1_0_1"/>
<reference evidence="3" key="2">
    <citation type="submission" date="2015-01" db="EMBL/GenBank/DDBJ databases">
        <title>Evolutionary Origins and Diversification of the Mycorrhizal Mutualists.</title>
        <authorList>
            <consortium name="DOE Joint Genome Institute"/>
            <consortium name="Mycorrhizal Genomics Consortium"/>
            <person name="Kohler A."/>
            <person name="Kuo A."/>
            <person name="Nagy L.G."/>
            <person name="Floudas D."/>
            <person name="Copeland A."/>
            <person name="Barry K.W."/>
            <person name="Cichocki N."/>
            <person name="Veneault-Fourrey C."/>
            <person name="LaButti K."/>
            <person name="Lindquist E.A."/>
            <person name="Lipzen A."/>
            <person name="Lundell T."/>
            <person name="Morin E."/>
            <person name="Murat C."/>
            <person name="Riley R."/>
            <person name="Ohm R."/>
            <person name="Sun H."/>
            <person name="Tunlid A."/>
            <person name="Henrissat B."/>
            <person name="Grigoriev I.V."/>
            <person name="Hibbett D.S."/>
            <person name="Martin F."/>
        </authorList>
    </citation>
    <scope>NUCLEOTIDE SEQUENCE [LARGE SCALE GENOMIC DNA]</scope>
    <source>
        <strain evidence="3">MAFF 305830</strain>
    </source>
</reference>
<evidence type="ECO:0000313" key="2">
    <source>
        <dbReference type="EMBL" id="KIM26512.1"/>
    </source>
</evidence>
<organism evidence="2 3">
    <name type="scientific">Serendipita vermifera MAFF 305830</name>
    <dbReference type="NCBI Taxonomy" id="933852"/>
    <lineage>
        <taxon>Eukaryota</taxon>
        <taxon>Fungi</taxon>
        <taxon>Dikarya</taxon>
        <taxon>Basidiomycota</taxon>
        <taxon>Agaricomycotina</taxon>
        <taxon>Agaricomycetes</taxon>
        <taxon>Sebacinales</taxon>
        <taxon>Serendipitaceae</taxon>
        <taxon>Serendipita</taxon>
    </lineage>
</organism>
<dbReference type="Proteomes" id="UP000054097">
    <property type="component" value="Unassembled WGS sequence"/>
</dbReference>
<dbReference type="EMBL" id="KN824305">
    <property type="protein sequence ID" value="KIM26512.1"/>
    <property type="molecule type" value="Genomic_DNA"/>
</dbReference>
<dbReference type="AlphaFoldDB" id="A0A0C2XBH9"/>
<accession>A0A0C2XBH9</accession>
<name>A0A0C2XBH9_SERVB</name>